<comment type="caution">
    <text evidence="1">The sequence shown here is derived from an EMBL/GenBank/DDBJ whole genome shotgun (WGS) entry which is preliminary data.</text>
</comment>
<dbReference type="EMBL" id="CAJVPZ010001864">
    <property type="protein sequence ID" value="CAG8501479.1"/>
    <property type="molecule type" value="Genomic_DNA"/>
</dbReference>
<gene>
    <name evidence="1" type="ORF">RFULGI_LOCUS2458</name>
</gene>
<keyword evidence="2" id="KW-1185">Reference proteome</keyword>
<dbReference type="Proteomes" id="UP000789396">
    <property type="component" value="Unassembled WGS sequence"/>
</dbReference>
<dbReference type="OrthoDB" id="10653389at2759"/>
<reference evidence="1" key="1">
    <citation type="submission" date="2021-06" db="EMBL/GenBank/DDBJ databases">
        <authorList>
            <person name="Kallberg Y."/>
            <person name="Tangrot J."/>
            <person name="Rosling A."/>
        </authorList>
    </citation>
    <scope>NUCLEOTIDE SEQUENCE</scope>
    <source>
        <strain evidence="1">IN212</strain>
    </source>
</reference>
<proteinExistence type="predicted"/>
<evidence type="ECO:0000313" key="2">
    <source>
        <dbReference type="Proteomes" id="UP000789396"/>
    </source>
</evidence>
<dbReference type="AlphaFoldDB" id="A0A9N8ZMT2"/>
<evidence type="ECO:0000313" key="1">
    <source>
        <dbReference type="EMBL" id="CAG8501479.1"/>
    </source>
</evidence>
<sequence>MNKKEDYDLLVINNLKSQKFNVEFSGNFSKFSTIKVTVKAPFDKFVYYLIIWHEVISDKNGYLALCNTLETQAQGVQLQRCAIVTNSKTSNAEMQSYAASTKKILRKPNYNERTITHFLKEEFFNIYIRDN</sequence>
<name>A0A9N8ZMT2_9GLOM</name>
<accession>A0A9N8ZMT2</accession>
<organism evidence="1 2">
    <name type="scientific">Racocetra fulgida</name>
    <dbReference type="NCBI Taxonomy" id="60492"/>
    <lineage>
        <taxon>Eukaryota</taxon>
        <taxon>Fungi</taxon>
        <taxon>Fungi incertae sedis</taxon>
        <taxon>Mucoromycota</taxon>
        <taxon>Glomeromycotina</taxon>
        <taxon>Glomeromycetes</taxon>
        <taxon>Diversisporales</taxon>
        <taxon>Gigasporaceae</taxon>
        <taxon>Racocetra</taxon>
    </lineage>
</organism>
<protein>
    <submittedName>
        <fullName evidence="1">918_t:CDS:1</fullName>
    </submittedName>
</protein>